<keyword evidence="7 9" id="KW-0811">Translocation</keyword>
<dbReference type="PANTHER" id="PTHR33910:SF1">
    <property type="entry name" value="PROTEIN TRANSLOCASE SUBUNIT SECE"/>
    <property type="match status" value="1"/>
</dbReference>
<keyword evidence="12" id="KW-1185">Reference proteome</keyword>
<dbReference type="GO" id="GO:0043952">
    <property type="term" value="P:protein transport by the Sec complex"/>
    <property type="evidence" value="ECO:0007669"/>
    <property type="project" value="UniProtKB-UniRule"/>
</dbReference>
<dbReference type="PANTHER" id="PTHR33910">
    <property type="entry name" value="PROTEIN TRANSLOCASE SUBUNIT SECE"/>
    <property type="match status" value="1"/>
</dbReference>
<evidence type="ECO:0000256" key="2">
    <source>
        <dbReference type="ARBA" id="ARBA00022448"/>
    </source>
</evidence>
<dbReference type="NCBIfam" id="TIGR00964">
    <property type="entry name" value="secE_bact"/>
    <property type="match status" value="1"/>
</dbReference>
<keyword evidence="3 9" id="KW-1003">Cell membrane</keyword>
<dbReference type="EMBL" id="CP061799">
    <property type="protein sequence ID" value="QTA78830.1"/>
    <property type="molecule type" value="Genomic_DNA"/>
</dbReference>
<evidence type="ECO:0000256" key="4">
    <source>
        <dbReference type="ARBA" id="ARBA00022692"/>
    </source>
</evidence>
<comment type="subunit">
    <text evidence="9">Component of the Sec protein translocase complex. Heterotrimer consisting of SecY, SecE and SecG subunits. The heterotrimers can form oligomers, although 1 heterotrimer is thought to be able to translocate proteins. Interacts with the ribosome. Interacts with SecDF, and other proteins may be involved. Interacts with SecA.</text>
</comment>
<evidence type="ECO:0000313" key="12">
    <source>
        <dbReference type="Proteomes" id="UP000663720"/>
    </source>
</evidence>
<dbReference type="GO" id="GO:0005886">
    <property type="term" value="C:plasma membrane"/>
    <property type="evidence" value="ECO:0007669"/>
    <property type="project" value="UniProtKB-SubCell"/>
</dbReference>
<keyword evidence="2 9" id="KW-0813">Transport</keyword>
<feature type="region of interest" description="Disordered" evidence="10">
    <location>
        <begin position="1"/>
        <end position="58"/>
    </location>
</feature>
<dbReference type="RefSeq" id="WP_246514869.1">
    <property type="nucleotide sequence ID" value="NZ_CP061799.1"/>
</dbReference>
<keyword evidence="4 9" id="KW-0812">Transmembrane</keyword>
<accession>A0A975B4V7</accession>
<gene>
    <name evidence="9 11" type="primary">secE</name>
    <name evidence="11" type="ORF">dnl_10720</name>
</gene>
<evidence type="ECO:0000256" key="6">
    <source>
        <dbReference type="ARBA" id="ARBA00022989"/>
    </source>
</evidence>
<evidence type="ECO:0000256" key="10">
    <source>
        <dbReference type="SAM" id="MobiDB-lite"/>
    </source>
</evidence>
<organism evidence="11 12">
    <name type="scientific">Desulfonema limicola</name>
    <dbReference type="NCBI Taxonomy" id="45656"/>
    <lineage>
        <taxon>Bacteria</taxon>
        <taxon>Pseudomonadati</taxon>
        <taxon>Thermodesulfobacteriota</taxon>
        <taxon>Desulfobacteria</taxon>
        <taxon>Desulfobacterales</taxon>
        <taxon>Desulfococcaceae</taxon>
        <taxon>Desulfonema</taxon>
    </lineage>
</organism>
<feature type="compositionally biased region" description="Polar residues" evidence="10">
    <location>
        <begin position="39"/>
        <end position="48"/>
    </location>
</feature>
<name>A0A975B4V7_9BACT</name>
<dbReference type="KEGG" id="dli:dnl_10720"/>
<keyword evidence="6 9" id="KW-1133">Transmembrane helix</keyword>
<comment type="similarity">
    <text evidence="9">Belongs to the SecE/SEC61-gamma family.</text>
</comment>
<dbReference type="PROSITE" id="PS01067">
    <property type="entry name" value="SECE_SEC61G"/>
    <property type="match status" value="1"/>
</dbReference>
<evidence type="ECO:0000256" key="5">
    <source>
        <dbReference type="ARBA" id="ARBA00022927"/>
    </source>
</evidence>
<dbReference type="GO" id="GO:0006605">
    <property type="term" value="P:protein targeting"/>
    <property type="evidence" value="ECO:0007669"/>
    <property type="project" value="UniProtKB-UniRule"/>
</dbReference>
<dbReference type="InterPro" id="IPR001901">
    <property type="entry name" value="Translocase_SecE/Sec61-g"/>
</dbReference>
<evidence type="ECO:0000256" key="9">
    <source>
        <dbReference type="HAMAP-Rule" id="MF_00422"/>
    </source>
</evidence>
<dbReference type="GO" id="GO:0009306">
    <property type="term" value="P:protein secretion"/>
    <property type="evidence" value="ECO:0007669"/>
    <property type="project" value="UniProtKB-UniRule"/>
</dbReference>
<feature type="compositionally biased region" description="Basic residues" evidence="10">
    <location>
        <begin position="1"/>
        <end position="14"/>
    </location>
</feature>
<evidence type="ECO:0000256" key="7">
    <source>
        <dbReference type="ARBA" id="ARBA00023010"/>
    </source>
</evidence>
<evidence type="ECO:0000313" key="11">
    <source>
        <dbReference type="EMBL" id="QTA78830.1"/>
    </source>
</evidence>
<dbReference type="Gene3D" id="1.20.5.1030">
    <property type="entry name" value="Preprotein translocase secy subunit"/>
    <property type="match status" value="1"/>
</dbReference>
<dbReference type="InterPro" id="IPR005807">
    <property type="entry name" value="SecE_bac"/>
</dbReference>
<keyword evidence="5 9" id="KW-0653">Protein transport</keyword>
<reference evidence="11" key="1">
    <citation type="journal article" date="2021" name="Microb. Physiol.">
        <title>Proteogenomic Insights into the Physiology of Marine, Sulfate-Reducing, Filamentous Desulfonema limicola and Desulfonema magnum.</title>
        <authorList>
            <person name="Schnaars V."/>
            <person name="Wohlbrand L."/>
            <person name="Scheve S."/>
            <person name="Hinrichs C."/>
            <person name="Reinhardt R."/>
            <person name="Rabus R."/>
        </authorList>
    </citation>
    <scope>NUCLEOTIDE SEQUENCE</scope>
    <source>
        <strain evidence="11">5ac10</strain>
    </source>
</reference>
<dbReference type="InterPro" id="IPR038379">
    <property type="entry name" value="SecE_sf"/>
</dbReference>
<evidence type="ECO:0000256" key="3">
    <source>
        <dbReference type="ARBA" id="ARBA00022475"/>
    </source>
</evidence>
<keyword evidence="8 9" id="KW-0472">Membrane</keyword>
<dbReference type="HAMAP" id="MF_00422">
    <property type="entry name" value="SecE"/>
    <property type="match status" value="1"/>
</dbReference>
<sequence>MGRLLRKRKTVNKKKQGDDPPLMVKDADNKDPRPPASTPADTYKQQNQPRKKPSVSFNKDGYIEKTLQYLREVKAELKKVTWPSRQQTAGSTVVVIVIVMIISVFLGIADMSLSGLIRLVFQ</sequence>
<dbReference type="GO" id="GO:0008320">
    <property type="term" value="F:protein transmembrane transporter activity"/>
    <property type="evidence" value="ECO:0007669"/>
    <property type="project" value="UniProtKB-UniRule"/>
</dbReference>
<protein>
    <recommendedName>
        <fullName evidence="9">Protein translocase subunit SecE</fullName>
    </recommendedName>
</protein>
<dbReference type="GO" id="GO:0065002">
    <property type="term" value="P:intracellular protein transmembrane transport"/>
    <property type="evidence" value="ECO:0007669"/>
    <property type="project" value="UniProtKB-UniRule"/>
</dbReference>
<dbReference type="Proteomes" id="UP000663720">
    <property type="component" value="Chromosome"/>
</dbReference>
<evidence type="ECO:0000256" key="8">
    <source>
        <dbReference type="ARBA" id="ARBA00023136"/>
    </source>
</evidence>
<proteinExistence type="inferred from homology"/>
<dbReference type="Pfam" id="PF00584">
    <property type="entry name" value="SecE"/>
    <property type="match status" value="1"/>
</dbReference>
<comment type="function">
    <text evidence="9">Essential subunit of the Sec protein translocation channel SecYEG. Clamps together the 2 halves of SecY. May contact the channel plug during translocation.</text>
</comment>
<feature type="transmembrane region" description="Helical" evidence="9">
    <location>
        <begin position="88"/>
        <end position="109"/>
    </location>
</feature>
<dbReference type="AlphaFoldDB" id="A0A975B4V7"/>
<evidence type="ECO:0000256" key="1">
    <source>
        <dbReference type="ARBA" id="ARBA00004370"/>
    </source>
</evidence>
<comment type="subcellular location">
    <subcellularLocation>
        <location evidence="9">Cell membrane</location>
        <topology evidence="9">Single-pass membrane protein</topology>
    </subcellularLocation>
    <subcellularLocation>
        <location evidence="1">Membrane</location>
    </subcellularLocation>
</comment>